<feature type="compositionally biased region" description="Low complexity" evidence="8">
    <location>
        <begin position="689"/>
        <end position="706"/>
    </location>
</feature>
<evidence type="ECO:0000313" key="13">
    <source>
        <dbReference type="Proteomes" id="UP001150569"/>
    </source>
</evidence>
<gene>
    <name evidence="12" type="ORF">IWQ60_001889</name>
</gene>
<evidence type="ECO:0000256" key="9">
    <source>
        <dbReference type="SAM" id="Phobius"/>
    </source>
</evidence>
<name>A0A9W8AD95_9FUNG</name>
<evidence type="ECO:0000256" key="1">
    <source>
        <dbReference type="ARBA" id="ARBA00004127"/>
    </source>
</evidence>
<feature type="domain" description="Sodium/calcium exchanger membrane region" evidence="10">
    <location>
        <begin position="437"/>
        <end position="552"/>
    </location>
</feature>
<comment type="subcellular location">
    <subcellularLocation>
        <location evidence="1">Endomembrane system</location>
        <topology evidence="1">Multi-pass membrane protein</topology>
    </subcellularLocation>
</comment>
<comment type="caution">
    <text evidence="12">The sequence shown here is derived from an EMBL/GenBank/DDBJ whole genome shotgun (WGS) entry which is preliminary data.</text>
</comment>
<protein>
    <recommendedName>
        <fullName evidence="14">Calcium/proton exchanger</fullName>
    </recommendedName>
</protein>
<dbReference type="GO" id="GO:0006874">
    <property type="term" value="P:intracellular calcium ion homeostasis"/>
    <property type="evidence" value="ECO:0007669"/>
    <property type="project" value="TreeGrafter"/>
</dbReference>
<feature type="domain" description="Sodium/calcium exchanger membrane region" evidence="10">
    <location>
        <begin position="787"/>
        <end position="880"/>
    </location>
</feature>
<feature type="transmembrane region" description="Helical" evidence="9">
    <location>
        <begin position="954"/>
        <end position="974"/>
    </location>
</feature>
<dbReference type="Proteomes" id="UP001150569">
    <property type="component" value="Unassembled WGS sequence"/>
</dbReference>
<dbReference type="InterPro" id="IPR004713">
    <property type="entry name" value="CaH_exchang"/>
</dbReference>
<feature type="transmembrane region" description="Helical" evidence="9">
    <location>
        <begin position="438"/>
        <end position="455"/>
    </location>
</feature>
<feature type="transmembrane region" description="Helical" evidence="9">
    <location>
        <begin position="401"/>
        <end position="418"/>
    </location>
</feature>
<feature type="compositionally biased region" description="Acidic residues" evidence="8">
    <location>
        <begin position="263"/>
        <end position="275"/>
    </location>
</feature>
<keyword evidence="13" id="KW-1185">Reference proteome</keyword>
<dbReference type="OrthoDB" id="16982at2759"/>
<feature type="transmembrane region" description="Helical" evidence="9">
    <location>
        <begin position="501"/>
        <end position="523"/>
    </location>
</feature>
<dbReference type="EMBL" id="JANBPT010000066">
    <property type="protein sequence ID" value="KAJ1928595.1"/>
    <property type="molecule type" value="Genomic_DNA"/>
</dbReference>
<evidence type="ECO:0000313" key="12">
    <source>
        <dbReference type="EMBL" id="KAJ1928595.1"/>
    </source>
</evidence>
<feature type="transmembrane region" description="Helical" evidence="9">
    <location>
        <begin position="201"/>
        <end position="221"/>
    </location>
</feature>
<evidence type="ECO:0000256" key="7">
    <source>
        <dbReference type="ARBA" id="ARBA00023136"/>
    </source>
</evidence>
<feature type="transmembrane region" description="Helical" evidence="9">
    <location>
        <begin position="467"/>
        <end position="489"/>
    </location>
</feature>
<feature type="region of interest" description="Disordered" evidence="8">
    <location>
        <begin position="260"/>
        <end position="295"/>
    </location>
</feature>
<dbReference type="AlphaFoldDB" id="A0A9W8AD95"/>
<dbReference type="Pfam" id="PF03733">
    <property type="entry name" value="YccF"/>
    <property type="match status" value="1"/>
</dbReference>
<feature type="domain" description="Inner membrane component" evidence="11">
    <location>
        <begin position="168"/>
        <end position="218"/>
    </location>
</feature>
<evidence type="ECO:0000256" key="4">
    <source>
        <dbReference type="ARBA" id="ARBA00022692"/>
    </source>
</evidence>
<keyword evidence="5 9" id="KW-1133">Transmembrane helix</keyword>
<dbReference type="GO" id="GO:0015369">
    <property type="term" value="F:calcium:proton antiporter activity"/>
    <property type="evidence" value="ECO:0007669"/>
    <property type="project" value="TreeGrafter"/>
</dbReference>
<feature type="transmembrane region" description="Helical" evidence="9">
    <location>
        <begin position="535"/>
        <end position="555"/>
    </location>
</feature>
<feature type="region of interest" description="Disordered" evidence="8">
    <location>
        <begin position="758"/>
        <end position="779"/>
    </location>
</feature>
<evidence type="ECO:0000259" key="11">
    <source>
        <dbReference type="Pfam" id="PF03733"/>
    </source>
</evidence>
<keyword evidence="7 9" id="KW-0472">Membrane</keyword>
<dbReference type="Gene3D" id="1.20.1420.30">
    <property type="entry name" value="NCX, central ion-binding region"/>
    <property type="match status" value="1"/>
</dbReference>
<feature type="transmembrane region" description="Helical" evidence="9">
    <location>
        <begin position="315"/>
        <end position="341"/>
    </location>
</feature>
<proteinExistence type="inferred from homology"/>
<dbReference type="InterPro" id="IPR005185">
    <property type="entry name" value="YccF"/>
</dbReference>
<sequence length="1008" mass="107817">MPGNSSIRTPQPDARQRAVTEHRPRRRQTRRHSTRSMRRNPGSRNSLVTSGDDGDDSDNDRRSGDPSDTENYPPPRSRTSRASLVGRAVLRNANDDDDDDAVEEAEEVLDDPEATLRERQEAMNTSHPFGLPVWKPALYKKSRSITRFANRALHAMPKSTTEVFLNPGNLAWTVLVGWWLALVTATVGIILYVVPPDGHRYGRVLLGLAGYLLWPFGRAVLRECQVCAIPEPSLPTTTATALDNGDQTAIQVTDCCDPQGGDGADEANHDDDDDDQRPLLSNHRHSNVSSAAPVLSRRSTAGGSIAPAPFTPGRVVYYALYFLLVAPLLLLVSLVCWFGVLSIPMAKLSYKLTRYLRRIPLQLRFRRSVLSCPPGEQKRQTVLLCTNAAAGLQYYKYTVDGVNIMFINLLGLVFFTLVDAHLIGPWTNHSTFLSNETLVFLLCLVSTIPLAYFIGQAVSSISAQSTLALGAVINATFGSIIEVILYIMALMQGKAALVEGSLIGSFLAGLLLMPGLSMITGGLKQKEMRFNARSAGVSSSLLIMSVIGAFAPTLFFQTYGSYEMACQTCPAGESGAAMSVSCSGCTYRQTHPIRDPFFLTYARPFTYVCAAILPTAYLIGLLFTLKTHTKHIYTHGAPERQSRFFHRALNLHILQSLLPGHRAGTPGKPGDHAGSPLAHAATGESEFFPAAGPAHPAGGSPSQGAASGSGGSAEPLTAYPTHDSHFSGSQAASAHPHHHILAAAAAAAAAKADPAAIAYSTSDEEEDAAASGGHGGHDAPNWSKTKSAVVLLACTVLFSAIAELLVDLVDTVVEGLSIGEKFVGMTIFALVPNVPEFTNAIAFSYQKNIALALEICSAYTVQVSLLQIPALVAFSAWWNGGIAGGSVSTDLVVQQAAVAGRGAMSLLVRGAQEVAHSVLGTLPPQVPVLTNLVTSASLAAEEALPDTSYFFTLVFPRFDVVAVAGSVYICSYALLESRSNYFKGSILFLAYLVWLAAAYFEMGVHAPA</sequence>
<organism evidence="12 13">
    <name type="scientific">Tieghemiomyces parasiticus</name>
    <dbReference type="NCBI Taxonomy" id="78921"/>
    <lineage>
        <taxon>Eukaryota</taxon>
        <taxon>Fungi</taxon>
        <taxon>Fungi incertae sedis</taxon>
        <taxon>Zoopagomycota</taxon>
        <taxon>Kickxellomycotina</taxon>
        <taxon>Dimargaritomycetes</taxon>
        <taxon>Dimargaritales</taxon>
        <taxon>Dimargaritaceae</taxon>
        <taxon>Tieghemiomyces</taxon>
    </lineage>
</organism>
<accession>A0A9W8AD95</accession>
<comment type="similarity">
    <text evidence="2">Belongs to the Ca(2+):cation antiporter (CaCA) (TC 2.A.19) family.</text>
</comment>
<evidence type="ECO:0000256" key="3">
    <source>
        <dbReference type="ARBA" id="ARBA00022448"/>
    </source>
</evidence>
<dbReference type="InterPro" id="IPR044880">
    <property type="entry name" value="NCX_ion-bd_dom_sf"/>
</dbReference>
<feature type="region of interest" description="Disordered" evidence="8">
    <location>
        <begin position="1"/>
        <end position="113"/>
    </location>
</feature>
<dbReference type="PANTHER" id="PTHR31503">
    <property type="entry name" value="VACUOLAR CALCIUM ION TRANSPORTER"/>
    <property type="match status" value="1"/>
</dbReference>
<dbReference type="PANTHER" id="PTHR31503:SF10">
    <property type="entry name" value="VNX1 PROTEIN"/>
    <property type="match status" value="1"/>
</dbReference>
<evidence type="ECO:0000256" key="5">
    <source>
        <dbReference type="ARBA" id="ARBA00022989"/>
    </source>
</evidence>
<feature type="transmembrane region" description="Helical" evidence="9">
    <location>
        <begin position="605"/>
        <end position="625"/>
    </location>
</feature>
<feature type="compositionally biased region" description="Acidic residues" evidence="8">
    <location>
        <begin position="95"/>
        <end position="113"/>
    </location>
</feature>
<feature type="compositionally biased region" description="Basic residues" evidence="8">
    <location>
        <begin position="23"/>
        <end position="38"/>
    </location>
</feature>
<keyword evidence="6" id="KW-0406">Ion transport</keyword>
<reference evidence="12" key="1">
    <citation type="submission" date="2022-07" db="EMBL/GenBank/DDBJ databases">
        <title>Phylogenomic reconstructions and comparative analyses of Kickxellomycotina fungi.</title>
        <authorList>
            <person name="Reynolds N.K."/>
            <person name="Stajich J.E."/>
            <person name="Barry K."/>
            <person name="Grigoriev I.V."/>
            <person name="Crous P."/>
            <person name="Smith M.E."/>
        </authorList>
    </citation>
    <scope>NUCLEOTIDE SEQUENCE</scope>
    <source>
        <strain evidence="12">RSA 861</strain>
    </source>
</reference>
<dbReference type="InterPro" id="IPR004837">
    <property type="entry name" value="NaCa_Exmemb"/>
</dbReference>
<evidence type="ECO:0008006" key="14">
    <source>
        <dbReference type="Google" id="ProtNLM"/>
    </source>
</evidence>
<evidence type="ECO:0000259" key="10">
    <source>
        <dbReference type="Pfam" id="PF01699"/>
    </source>
</evidence>
<dbReference type="GO" id="GO:0012505">
    <property type="term" value="C:endomembrane system"/>
    <property type="evidence" value="ECO:0007669"/>
    <property type="project" value="UniProtKB-SubCell"/>
</dbReference>
<evidence type="ECO:0000256" key="8">
    <source>
        <dbReference type="SAM" id="MobiDB-lite"/>
    </source>
</evidence>
<dbReference type="Pfam" id="PF01699">
    <property type="entry name" value="Na_Ca_ex"/>
    <property type="match status" value="2"/>
</dbReference>
<feature type="transmembrane region" description="Helical" evidence="9">
    <location>
        <begin position="981"/>
        <end position="1000"/>
    </location>
</feature>
<evidence type="ECO:0000256" key="2">
    <source>
        <dbReference type="ARBA" id="ARBA00008170"/>
    </source>
</evidence>
<feature type="transmembrane region" description="Helical" evidence="9">
    <location>
        <begin position="170"/>
        <end position="194"/>
    </location>
</feature>
<dbReference type="GO" id="GO:0005774">
    <property type="term" value="C:vacuolar membrane"/>
    <property type="evidence" value="ECO:0007669"/>
    <property type="project" value="UniProtKB-ARBA"/>
</dbReference>
<feature type="region of interest" description="Disordered" evidence="8">
    <location>
        <begin position="687"/>
        <end position="733"/>
    </location>
</feature>
<feature type="transmembrane region" description="Helical" evidence="9">
    <location>
        <begin position="788"/>
        <end position="806"/>
    </location>
</feature>
<keyword evidence="4 9" id="KW-0812">Transmembrane</keyword>
<evidence type="ECO:0000256" key="6">
    <source>
        <dbReference type="ARBA" id="ARBA00023065"/>
    </source>
</evidence>
<keyword evidence="3" id="KW-0813">Transport</keyword>